<dbReference type="EMBL" id="DVJO01000118">
    <property type="protein sequence ID" value="HIS83037.1"/>
    <property type="molecule type" value="Genomic_DNA"/>
</dbReference>
<reference evidence="2" key="1">
    <citation type="submission" date="2020-10" db="EMBL/GenBank/DDBJ databases">
        <authorList>
            <person name="Gilroy R."/>
        </authorList>
    </citation>
    <scope>NUCLEOTIDE SEQUENCE</scope>
    <source>
        <strain evidence="2">CHK152-2994</strain>
    </source>
</reference>
<proteinExistence type="predicted"/>
<dbReference type="AlphaFoldDB" id="A0A9D1FVY0"/>
<comment type="caution">
    <text evidence="2">The sequence shown here is derived from an EMBL/GenBank/DDBJ whole genome shotgun (WGS) entry which is preliminary data.</text>
</comment>
<gene>
    <name evidence="2" type="ORF">IAD41_05465</name>
</gene>
<feature type="transmembrane region" description="Helical" evidence="1">
    <location>
        <begin position="12"/>
        <end position="35"/>
    </location>
</feature>
<evidence type="ECO:0000313" key="3">
    <source>
        <dbReference type="Proteomes" id="UP000824139"/>
    </source>
</evidence>
<dbReference type="Gene3D" id="3.30.700.10">
    <property type="entry name" value="Glycoprotein, Type 4 Pilin"/>
    <property type="match status" value="1"/>
</dbReference>
<name>A0A9D1FVY0_9BACT</name>
<keyword evidence="1" id="KW-1133">Transmembrane helix</keyword>
<sequence length="241" mass="27341">MYPKGRGESAFTLAEVLITLGIIGLVAAMTLPTLIGKVNDFILKQQFKKAYSTIMNAHNRVFAEYGSYPQCYYIKDSTNSASLTMECEQYWEMMKKFLNPSSICDDNAYSRNCIPKYKGLENVTIENNSNLTEDELAEKLENQKRNCGSWFESRIDNGRAWVLKDGTIMLFTGLAEKNNGLIMAVDVNGNKRPNKWGYDIFHFILRGDYTYSAIEPMGNGCVFVEKGGKTASKMLQEVYRK</sequence>
<keyword evidence="1" id="KW-0472">Membrane</keyword>
<dbReference type="InterPro" id="IPR045584">
    <property type="entry name" value="Pilin-like"/>
</dbReference>
<keyword evidence="1" id="KW-0812">Transmembrane</keyword>
<protein>
    <submittedName>
        <fullName evidence="2">Type II secretion system protein</fullName>
    </submittedName>
</protein>
<dbReference type="Proteomes" id="UP000824139">
    <property type="component" value="Unassembled WGS sequence"/>
</dbReference>
<reference evidence="2" key="2">
    <citation type="journal article" date="2021" name="PeerJ">
        <title>Extensive microbial diversity within the chicken gut microbiome revealed by metagenomics and culture.</title>
        <authorList>
            <person name="Gilroy R."/>
            <person name="Ravi A."/>
            <person name="Getino M."/>
            <person name="Pursley I."/>
            <person name="Horton D.L."/>
            <person name="Alikhan N.F."/>
            <person name="Baker D."/>
            <person name="Gharbi K."/>
            <person name="Hall N."/>
            <person name="Watson M."/>
            <person name="Adriaenssens E.M."/>
            <person name="Foster-Nyarko E."/>
            <person name="Jarju S."/>
            <person name="Secka A."/>
            <person name="Antonio M."/>
            <person name="Oren A."/>
            <person name="Chaudhuri R.R."/>
            <person name="La Ragione R."/>
            <person name="Hildebrand F."/>
            <person name="Pallen M.J."/>
        </authorList>
    </citation>
    <scope>NUCLEOTIDE SEQUENCE</scope>
    <source>
        <strain evidence="2">CHK152-2994</strain>
    </source>
</reference>
<accession>A0A9D1FVY0</accession>
<dbReference type="SUPFAM" id="SSF54523">
    <property type="entry name" value="Pili subunits"/>
    <property type="match status" value="1"/>
</dbReference>
<organism evidence="2 3">
    <name type="scientific">Candidatus Scatenecus faecavium</name>
    <dbReference type="NCBI Taxonomy" id="2840915"/>
    <lineage>
        <taxon>Bacteria</taxon>
        <taxon>Candidatus Scatenecus</taxon>
    </lineage>
</organism>
<evidence type="ECO:0000313" key="2">
    <source>
        <dbReference type="EMBL" id="HIS83037.1"/>
    </source>
</evidence>
<evidence type="ECO:0000256" key="1">
    <source>
        <dbReference type="SAM" id="Phobius"/>
    </source>
</evidence>